<keyword evidence="5 8" id="KW-0812">Transmembrane</keyword>
<dbReference type="PANTHER" id="PTHR43470:SF3">
    <property type="entry name" value="PHOSPHATE TRANSPORT SYSTEM PERMEASE PROTEIN PSTA-RELATED"/>
    <property type="match status" value="1"/>
</dbReference>
<evidence type="ECO:0000256" key="7">
    <source>
        <dbReference type="ARBA" id="ARBA00023136"/>
    </source>
</evidence>
<comment type="subcellular location">
    <subcellularLocation>
        <location evidence="1 8">Cell membrane</location>
        <topology evidence="1 8">Multi-pass membrane protein</topology>
    </subcellularLocation>
</comment>
<evidence type="ECO:0000256" key="6">
    <source>
        <dbReference type="ARBA" id="ARBA00022989"/>
    </source>
</evidence>
<accession>A0A8J8MJC2</accession>
<feature type="transmembrane region" description="Helical" evidence="8">
    <location>
        <begin position="12"/>
        <end position="34"/>
    </location>
</feature>
<dbReference type="KEGG" id="vpy:HZI73_10630"/>
<name>A0A8J8MJC2_9FIRM</name>
<dbReference type="NCBIfam" id="TIGR00974">
    <property type="entry name" value="3a0107s02c"/>
    <property type="match status" value="1"/>
</dbReference>
<keyword evidence="3" id="KW-0813">Transport</keyword>
<feature type="transmembrane region" description="Helical" evidence="8">
    <location>
        <begin position="152"/>
        <end position="181"/>
    </location>
</feature>
<sequence>MHRRVKDKIMYGMIGLATAFTVGVLLWIIGFVVMNGIGHINWDFITSNYDSQTSYVTMPLLENNTNKLGLELDVVDYEDSTYPVIVSKESGFPSGEIRDKGGRVYKIQKGNLIKRIGKKSTENQSLESILASIDELEGQEVQVKITKKGRGIYPMLMTTILVILVALAVACPIGIFAAIYLTEYAKPGKLVRIIRFATESLAGIPSIIYGLFGMIFFVLYLKMDYSLLAGALTLSIILLPVIVRQTEESLKAIPQSYREGSLGLGASKLQTIRKVVLPNALSGIVVAIILSIGRIVGESAALLLTAGTIAKIPNGLLSSGATLTVKAYAVAEEEGDIGMACAIGTIIIVLILVLNTLSKLVSKKLKKANA</sequence>
<keyword evidence="4 8" id="KW-1003">Cell membrane</keyword>
<dbReference type="GO" id="GO:0035435">
    <property type="term" value="P:phosphate ion transmembrane transport"/>
    <property type="evidence" value="ECO:0007669"/>
    <property type="project" value="InterPro"/>
</dbReference>
<evidence type="ECO:0000256" key="3">
    <source>
        <dbReference type="ARBA" id="ARBA00022448"/>
    </source>
</evidence>
<dbReference type="CDD" id="cd06261">
    <property type="entry name" value="TM_PBP2"/>
    <property type="match status" value="1"/>
</dbReference>
<evidence type="ECO:0000256" key="5">
    <source>
        <dbReference type="ARBA" id="ARBA00022692"/>
    </source>
</evidence>
<keyword evidence="7 8" id="KW-0472">Membrane</keyword>
<keyword evidence="6 8" id="KW-1133">Transmembrane helix</keyword>
<dbReference type="SUPFAM" id="SSF161098">
    <property type="entry name" value="MetI-like"/>
    <property type="match status" value="1"/>
</dbReference>
<dbReference type="InterPro" id="IPR005672">
    <property type="entry name" value="Phosphate_PstA"/>
</dbReference>
<dbReference type="Proteomes" id="UP000683246">
    <property type="component" value="Chromosome"/>
</dbReference>
<dbReference type="AlphaFoldDB" id="A0A8J8MJC2"/>
<dbReference type="Pfam" id="PF00528">
    <property type="entry name" value="BPD_transp_1"/>
    <property type="match status" value="1"/>
</dbReference>
<dbReference type="EMBL" id="CP058649">
    <property type="protein sequence ID" value="QUI22719.1"/>
    <property type="molecule type" value="Genomic_DNA"/>
</dbReference>
<gene>
    <name evidence="10" type="primary">pstA</name>
    <name evidence="10" type="ORF">HZI73_10630</name>
</gene>
<dbReference type="PROSITE" id="PS50928">
    <property type="entry name" value="ABC_TM1"/>
    <property type="match status" value="1"/>
</dbReference>
<evidence type="ECO:0000256" key="8">
    <source>
        <dbReference type="RuleBase" id="RU363043"/>
    </source>
</evidence>
<keyword evidence="11" id="KW-1185">Reference proteome</keyword>
<feature type="transmembrane region" description="Helical" evidence="8">
    <location>
        <begin position="337"/>
        <end position="357"/>
    </location>
</feature>
<dbReference type="PANTHER" id="PTHR43470">
    <property type="entry name" value="PHOSPHATE TRANSPORT SYSTEM PERMEASE PROTEIN PSTA-RELATED"/>
    <property type="match status" value="1"/>
</dbReference>
<dbReference type="GO" id="GO:0005886">
    <property type="term" value="C:plasma membrane"/>
    <property type="evidence" value="ECO:0007669"/>
    <property type="project" value="UniProtKB-SubCell"/>
</dbReference>
<evidence type="ECO:0000313" key="10">
    <source>
        <dbReference type="EMBL" id="QUI22719.1"/>
    </source>
</evidence>
<organism evidence="10 11">
    <name type="scientific">Vallitalea pronyensis</name>
    <dbReference type="NCBI Taxonomy" id="1348613"/>
    <lineage>
        <taxon>Bacteria</taxon>
        <taxon>Bacillati</taxon>
        <taxon>Bacillota</taxon>
        <taxon>Clostridia</taxon>
        <taxon>Lachnospirales</taxon>
        <taxon>Vallitaleaceae</taxon>
        <taxon>Vallitalea</taxon>
    </lineage>
</organism>
<dbReference type="InterPro" id="IPR035906">
    <property type="entry name" value="MetI-like_sf"/>
</dbReference>
<dbReference type="InterPro" id="IPR000515">
    <property type="entry name" value="MetI-like"/>
</dbReference>
<dbReference type="GO" id="GO:0005315">
    <property type="term" value="F:phosphate transmembrane transporter activity"/>
    <property type="evidence" value="ECO:0007669"/>
    <property type="project" value="InterPro"/>
</dbReference>
<comment type="similarity">
    <text evidence="2 8">Belongs to the binding-protein-dependent transport system permease family. CysTW subfamily.</text>
</comment>
<proteinExistence type="inferred from homology"/>
<dbReference type="Gene3D" id="1.10.3720.10">
    <property type="entry name" value="MetI-like"/>
    <property type="match status" value="1"/>
</dbReference>
<evidence type="ECO:0000256" key="1">
    <source>
        <dbReference type="ARBA" id="ARBA00004651"/>
    </source>
</evidence>
<evidence type="ECO:0000313" key="11">
    <source>
        <dbReference type="Proteomes" id="UP000683246"/>
    </source>
</evidence>
<evidence type="ECO:0000259" key="9">
    <source>
        <dbReference type="PROSITE" id="PS50928"/>
    </source>
</evidence>
<evidence type="ECO:0000256" key="4">
    <source>
        <dbReference type="ARBA" id="ARBA00022475"/>
    </source>
</evidence>
<dbReference type="RefSeq" id="WP_212698211.1">
    <property type="nucleotide sequence ID" value="NZ_CP058649.1"/>
</dbReference>
<feature type="transmembrane region" description="Helical" evidence="8">
    <location>
        <begin position="225"/>
        <end position="243"/>
    </location>
</feature>
<feature type="transmembrane region" description="Helical" evidence="8">
    <location>
        <begin position="201"/>
        <end position="219"/>
    </location>
</feature>
<reference evidence="10" key="1">
    <citation type="submission" date="2020-07" db="EMBL/GenBank/DDBJ databases">
        <title>Vallitalea pronyensis genome.</title>
        <authorList>
            <person name="Postec A."/>
        </authorList>
    </citation>
    <scope>NUCLEOTIDE SEQUENCE</scope>
    <source>
        <strain evidence="10">FatNI3</strain>
    </source>
</reference>
<feature type="transmembrane region" description="Helical" evidence="8">
    <location>
        <begin position="276"/>
        <end position="296"/>
    </location>
</feature>
<feature type="domain" description="ABC transmembrane type-1" evidence="9">
    <location>
        <begin position="156"/>
        <end position="358"/>
    </location>
</feature>
<evidence type="ECO:0000256" key="2">
    <source>
        <dbReference type="ARBA" id="ARBA00007069"/>
    </source>
</evidence>
<protein>
    <recommendedName>
        <fullName evidence="8">Phosphate transport system permease protein PstA</fullName>
    </recommendedName>
</protein>